<dbReference type="Proteomes" id="UP000053989">
    <property type="component" value="Unassembled WGS sequence"/>
</dbReference>
<organism evidence="1 2">
    <name type="scientific">Scleroderma citrinum Foug A</name>
    <dbReference type="NCBI Taxonomy" id="1036808"/>
    <lineage>
        <taxon>Eukaryota</taxon>
        <taxon>Fungi</taxon>
        <taxon>Dikarya</taxon>
        <taxon>Basidiomycota</taxon>
        <taxon>Agaricomycotina</taxon>
        <taxon>Agaricomycetes</taxon>
        <taxon>Agaricomycetidae</taxon>
        <taxon>Boletales</taxon>
        <taxon>Sclerodermatineae</taxon>
        <taxon>Sclerodermataceae</taxon>
        <taxon>Scleroderma</taxon>
    </lineage>
</organism>
<gene>
    <name evidence="1" type="ORF">SCLCIDRAFT_595435</name>
</gene>
<protein>
    <submittedName>
        <fullName evidence="1">Uncharacterized protein</fullName>
    </submittedName>
</protein>
<keyword evidence="2" id="KW-1185">Reference proteome</keyword>
<reference evidence="1 2" key="1">
    <citation type="submission" date="2014-04" db="EMBL/GenBank/DDBJ databases">
        <authorList>
            <consortium name="DOE Joint Genome Institute"/>
            <person name="Kuo A."/>
            <person name="Kohler A."/>
            <person name="Nagy L.G."/>
            <person name="Floudas D."/>
            <person name="Copeland A."/>
            <person name="Barry K.W."/>
            <person name="Cichocki N."/>
            <person name="Veneault-Fourrey C."/>
            <person name="LaButti K."/>
            <person name="Lindquist E.A."/>
            <person name="Lipzen A."/>
            <person name="Lundell T."/>
            <person name="Morin E."/>
            <person name="Murat C."/>
            <person name="Sun H."/>
            <person name="Tunlid A."/>
            <person name="Henrissat B."/>
            <person name="Grigoriev I.V."/>
            <person name="Hibbett D.S."/>
            <person name="Martin F."/>
            <person name="Nordberg H.P."/>
            <person name="Cantor M.N."/>
            <person name="Hua S.X."/>
        </authorList>
    </citation>
    <scope>NUCLEOTIDE SEQUENCE [LARGE SCALE GENOMIC DNA]</scope>
    <source>
        <strain evidence="1 2">Foug A</strain>
    </source>
</reference>
<accession>A0A0C2ZTE2</accession>
<dbReference type="EMBL" id="KN822026">
    <property type="protein sequence ID" value="KIM64788.1"/>
    <property type="molecule type" value="Genomic_DNA"/>
</dbReference>
<evidence type="ECO:0000313" key="2">
    <source>
        <dbReference type="Proteomes" id="UP000053989"/>
    </source>
</evidence>
<proteinExistence type="predicted"/>
<dbReference type="InParanoid" id="A0A0C2ZTE2"/>
<sequence length="92" mass="10414">MTGTMIPGKRMQTCTATDTAHLQCGNCSLYYIRDMIFRALRSTYDICDRSKYCSPCCIGRPRSQRFQTPSIKEHRNLVSAVRHSRIAAAPPT</sequence>
<evidence type="ECO:0000313" key="1">
    <source>
        <dbReference type="EMBL" id="KIM64788.1"/>
    </source>
</evidence>
<dbReference type="AlphaFoldDB" id="A0A0C2ZTE2"/>
<dbReference type="HOGENOM" id="CLU_2414567_0_0_1"/>
<reference evidence="2" key="2">
    <citation type="submission" date="2015-01" db="EMBL/GenBank/DDBJ databases">
        <title>Evolutionary Origins and Diversification of the Mycorrhizal Mutualists.</title>
        <authorList>
            <consortium name="DOE Joint Genome Institute"/>
            <consortium name="Mycorrhizal Genomics Consortium"/>
            <person name="Kohler A."/>
            <person name="Kuo A."/>
            <person name="Nagy L.G."/>
            <person name="Floudas D."/>
            <person name="Copeland A."/>
            <person name="Barry K.W."/>
            <person name="Cichocki N."/>
            <person name="Veneault-Fourrey C."/>
            <person name="LaButti K."/>
            <person name="Lindquist E.A."/>
            <person name="Lipzen A."/>
            <person name="Lundell T."/>
            <person name="Morin E."/>
            <person name="Murat C."/>
            <person name="Riley R."/>
            <person name="Ohm R."/>
            <person name="Sun H."/>
            <person name="Tunlid A."/>
            <person name="Henrissat B."/>
            <person name="Grigoriev I.V."/>
            <person name="Hibbett D.S."/>
            <person name="Martin F."/>
        </authorList>
    </citation>
    <scope>NUCLEOTIDE SEQUENCE [LARGE SCALE GENOMIC DNA]</scope>
    <source>
        <strain evidence="2">Foug A</strain>
    </source>
</reference>
<name>A0A0C2ZTE2_9AGAM</name>